<evidence type="ECO:0000256" key="1">
    <source>
        <dbReference type="ARBA" id="ARBA00038240"/>
    </source>
</evidence>
<dbReference type="PANTHER" id="PTHR21064">
    <property type="entry name" value="AMINOGLYCOSIDE PHOSPHOTRANSFERASE DOMAIN-CONTAINING PROTEIN-RELATED"/>
    <property type="match status" value="1"/>
</dbReference>
<dbReference type="InterPro" id="IPR011009">
    <property type="entry name" value="Kinase-like_dom_sf"/>
</dbReference>
<gene>
    <name evidence="3" type="ORF">H1191_01490</name>
</gene>
<comment type="similarity">
    <text evidence="1">Belongs to the pseudomonas-type ThrB family.</text>
</comment>
<feature type="domain" description="Aminoglycoside phosphotransferase" evidence="2">
    <location>
        <begin position="28"/>
        <end position="234"/>
    </location>
</feature>
<proteinExistence type="inferred from homology"/>
<comment type="caution">
    <text evidence="3">The sequence shown here is derived from an EMBL/GenBank/DDBJ whole genome shotgun (WGS) entry which is preliminary data.</text>
</comment>
<organism evidence="3 4">
    <name type="scientific">Paenactinomyces guangxiensis</name>
    <dbReference type="NCBI Taxonomy" id="1490290"/>
    <lineage>
        <taxon>Bacteria</taxon>
        <taxon>Bacillati</taxon>
        <taxon>Bacillota</taxon>
        <taxon>Bacilli</taxon>
        <taxon>Bacillales</taxon>
        <taxon>Thermoactinomycetaceae</taxon>
        <taxon>Paenactinomyces</taxon>
    </lineage>
</organism>
<reference evidence="3 4" key="1">
    <citation type="submission" date="2020-07" db="EMBL/GenBank/DDBJ databases">
        <authorList>
            <person name="Feng H."/>
        </authorList>
    </citation>
    <scope>NUCLEOTIDE SEQUENCE [LARGE SCALE GENOMIC DNA]</scope>
    <source>
        <strain evidence="4">s-10</strain>
    </source>
</reference>
<dbReference type="InterPro" id="IPR002575">
    <property type="entry name" value="Aminoglycoside_PTrfase"/>
</dbReference>
<dbReference type="InterPro" id="IPR050249">
    <property type="entry name" value="Pseudomonas-type_ThrB"/>
</dbReference>
<keyword evidence="3" id="KW-0808">Transferase</keyword>
<dbReference type="EMBL" id="JACEIQ010000001">
    <property type="protein sequence ID" value="MBA4492987.1"/>
    <property type="molecule type" value="Genomic_DNA"/>
</dbReference>
<keyword evidence="4" id="KW-1185">Reference proteome</keyword>
<accession>A0A7W1WN55</accession>
<dbReference type="Gene3D" id="3.90.1200.10">
    <property type="match status" value="1"/>
</dbReference>
<evidence type="ECO:0000259" key="2">
    <source>
        <dbReference type="Pfam" id="PF01636"/>
    </source>
</evidence>
<name>A0A7W1WN55_9BACL</name>
<dbReference type="SUPFAM" id="SSF56112">
    <property type="entry name" value="Protein kinase-like (PK-like)"/>
    <property type="match status" value="1"/>
</dbReference>
<dbReference type="Pfam" id="PF01636">
    <property type="entry name" value="APH"/>
    <property type="match status" value="1"/>
</dbReference>
<protein>
    <submittedName>
        <fullName evidence="3">Phosphotransferase</fullName>
    </submittedName>
</protein>
<dbReference type="AlphaFoldDB" id="A0A7W1WN55"/>
<sequence>MFDDRIARAFGIQPAGVIALEGRMFMSNYRVRDQGGKWFFIKCCPSQQEVSHLNLQQKMHRHLRSELLPIPEMIPTQDGKSGFAYKGRLFTCFQFIPHDEKANPNVKGAGEMLARLHLSMKRCDINGTPWLASLQDIHQIKERLLPWLEELPLKAKTELDHQICREIPLIQKSFMEAEHLAEFLKSGSQWIHGDFNPNNVLTSCGKIVACIDFGDMSWGHPLEDVADAALMYFSVGQTNGTIRVNPEQCVQFLQGYVSVNQLHTAGVELLPIILQARCVRRLAYFAENYRFYSRMKDVQRILKGLLFFLRFYEDHPKVMDKLKKRMNKEEYLCWKK</sequence>
<dbReference type="RefSeq" id="WP_181750207.1">
    <property type="nucleotide sequence ID" value="NZ_JACEIQ010000001.1"/>
</dbReference>
<evidence type="ECO:0000313" key="4">
    <source>
        <dbReference type="Proteomes" id="UP000535491"/>
    </source>
</evidence>
<evidence type="ECO:0000313" key="3">
    <source>
        <dbReference type="EMBL" id="MBA4492987.1"/>
    </source>
</evidence>
<dbReference type="Proteomes" id="UP000535491">
    <property type="component" value="Unassembled WGS sequence"/>
</dbReference>
<dbReference type="GO" id="GO:0019202">
    <property type="term" value="F:amino acid kinase activity"/>
    <property type="evidence" value="ECO:0007669"/>
    <property type="project" value="TreeGrafter"/>
</dbReference>
<dbReference type="PANTHER" id="PTHR21064:SF6">
    <property type="entry name" value="AMINOGLYCOSIDE PHOSPHOTRANSFERASE DOMAIN-CONTAINING PROTEIN"/>
    <property type="match status" value="1"/>
</dbReference>